<keyword evidence="6 10" id="KW-0808">Transferase</keyword>
<dbReference type="InterPro" id="IPR003385">
    <property type="entry name" value="Glyco_hydro_77"/>
</dbReference>
<dbReference type="Gene3D" id="3.20.20.80">
    <property type="entry name" value="Glycosidases"/>
    <property type="match status" value="1"/>
</dbReference>
<dbReference type="Pfam" id="PF21226">
    <property type="entry name" value="MalQ_N"/>
    <property type="match status" value="1"/>
</dbReference>
<feature type="domain" description="MalQ N-terminal beta-sandwich" evidence="11">
    <location>
        <begin position="65"/>
        <end position="160"/>
    </location>
</feature>
<evidence type="ECO:0000313" key="12">
    <source>
        <dbReference type="EMBL" id="RLQ22481.1"/>
    </source>
</evidence>
<evidence type="ECO:0000259" key="11">
    <source>
        <dbReference type="Pfam" id="PF21226"/>
    </source>
</evidence>
<sequence length="703" mass="78323">MNSLEKLLYLRGVAAEYLNYSGDRITVPTDVRLQLLAAMGHDVNDPEGVERAIYQLDALPWKCWLQPFTVVSAGAGGFVDIRVHPRDYAMPIDWRLQTEQGEEMAGQCVPAGMTEVGDYHLEGVRYSARRLELPPLPPGYHQLALWNQDTRVEAVLAACPPRCYQAGGRQRGPVAGISCQLYTLRSARNWGIGDFSDLEELIEYSAAAGLDIIGLNPLHAPDMSAADFASPYSPSDRRFLNPLYVDPTRVPDYGNSAEVASLLADPATRRRLAELQTSPLVDYSGVAALKFAVFDAMYRHFCAGEGDEPLGRTQAFDDFVSRGGAPLRAFSVHESQRSRLPLDSAAEPRFHQYLQWLAEEQLARCQALARVRGMKIGLLRDLAVGAVEEGAEVTTNRALFCSRASIGAPPDPLAPRGQDWNLPPPDPVALRADNFRHFIDLLRANMAHCGALRIDHVMGLWRLWWCLPGMDAGAYVFYPFEELLAILRLESHRNECAVIGEDLGVVPDELRVRMSATAVYGNRLLYFQRDPDQQFSAPQQHQADALLMVTNHDVATLAGWWNTTDLQLRSDCGALGDAQPLQASLAQRQEDKHRLLHWLQRLQLLPLAWEDPDAAISRQQPFDLGLCAAILRASARSSAELLLFQLDDLQLLEAPVNIPGTCREYPNWRRKQRRETASLFADPDIQALLTALVRERAQGRAKP</sequence>
<evidence type="ECO:0000256" key="9">
    <source>
        <dbReference type="ARBA" id="ARBA00031501"/>
    </source>
</evidence>
<evidence type="ECO:0000256" key="1">
    <source>
        <dbReference type="ARBA" id="ARBA00000439"/>
    </source>
</evidence>
<keyword evidence="13" id="KW-1185">Reference proteome</keyword>
<evidence type="ECO:0000256" key="10">
    <source>
        <dbReference type="RuleBase" id="RU361207"/>
    </source>
</evidence>
<comment type="similarity">
    <text evidence="2 10">Belongs to the disproportionating enzyme family.</text>
</comment>
<evidence type="ECO:0000256" key="3">
    <source>
        <dbReference type="ARBA" id="ARBA00012560"/>
    </source>
</evidence>
<dbReference type="PANTHER" id="PTHR32438">
    <property type="entry name" value="4-ALPHA-GLUCANOTRANSFERASE DPE1, CHLOROPLASTIC/AMYLOPLASTIC"/>
    <property type="match status" value="1"/>
</dbReference>
<dbReference type="AlphaFoldDB" id="A0A3L7E2E9"/>
<evidence type="ECO:0000256" key="7">
    <source>
        <dbReference type="ARBA" id="ARBA00023277"/>
    </source>
</evidence>
<evidence type="ECO:0000256" key="5">
    <source>
        <dbReference type="ARBA" id="ARBA00022676"/>
    </source>
</evidence>
<dbReference type="PANTHER" id="PTHR32438:SF5">
    <property type="entry name" value="4-ALPHA-GLUCANOTRANSFERASE DPE1, CHLOROPLASTIC_AMYLOPLASTIC"/>
    <property type="match status" value="1"/>
</dbReference>
<dbReference type="SUPFAM" id="SSF51445">
    <property type="entry name" value="(Trans)glycosidases"/>
    <property type="match status" value="1"/>
</dbReference>
<dbReference type="InterPro" id="IPR017853">
    <property type="entry name" value="GH"/>
</dbReference>
<dbReference type="EMBL" id="QRAN01000006">
    <property type="protein sequence ID" value="RLQ22481.1"/>
    <property type="molecule type" value="Genomic_DNA"/>
</dbReference>
<accession>A0A3L7E2E9</accession>
<dbReference type="GO" id="GO:0005975">
    <property type="term" value="P:carbohydrate metabolic process"/>
    <property type="evidence" value="ECO:0007669"/>
    <property type="project" value="InterPro"/>
</dbReference>
<dbReference type="Pfam" id="PF02446">
    <property type="entry name" value="Glyco_hydro_77"/>
    <property type="match status" value="1"/>
</dbReference>
<keyword evidence="7 10" id="KW-0119">Carbohydrate metabolism</keyword>
<evidence type="ECO:0000256" key="4">
    <source>
        <dbReference type="ARBA" id="ARBA00020295"/>
    </source>
</evidence>
<evidence type="ECO:0000256" key="6">
    <source>
        <dbReference type="ARBA" id="ARBA00022679"/>
    </source>
</evidence>
<reference evidence="12 13" key="1">
    <citation type="submission" date="2018-07" db="EMBL/GenBank/DDBJ databases">
        <title>Halioglobus sp. genome submission.</title>
        <authorList>
            <person name="Ye M.-Q."/>
            <person name="Du Z.-J."/>
        </authorList>
    </citation>
    <scope>NUCLEOTIDE SEQUENCE [LARGE SCALE GENOMIC DNA]</scope>
    <source>
        <strain evidence="12 13">U0301</strain>
    </source>
</reference>
<comment type="catalytic activity">
    <reaction evidence="1 10">
        <text>Transfers a segment of a (1-&gt;4)-alpha-D-glucan to a new position in an acceptor, which may be glucose or a (1-&gt;4)-alpha-D-glucan.</text>
        <dbReference type="EC" id="2.4.1.25"/>
    </reaction>
</comment>
<keyword evidence="5 10" id="KW-0328">Glycosyltransferase</keyword>
<dbReference type="Proteomes" id="UP000265509">
    <property type="component" value="Unassembled WGS sequence"/>
</dbReference>
<dbReference type="EC" id="2.4.1.25" evidence="3 10"/>
<proteinExistence type="inferred from homology"/>
<organism evidence="12 13">
    <name type="scientific">Seongchinamella sediminis</name>
    <dbReference type="NCBI Taxonomy" id="2283635"/>
    <lineage>
        <taxon>Bacteria</taxon>
        <taxon>Pseudomonadati</taxon>
        <taxon>Pseudomonadota</taxon>
        <taxon>Gammaproteobacteria</taxon>
        <taxon>Cellvibrionales</taxon>
        <taxon>Halieaceae</taxon>
        <taxon>Seongchinamella</taxon>
    </lineage>
</organism>
<dbReference type="RefSeq" id="WP_117953622.1">
    <property type="nucleotide sequence ID" value="NZ_QRAN01000006.1"/>
</dbReference>
<dbReference type="GO" id="GO:0004134">
    <property type="term" value="F:4-alpha-glucanotransferase activity"/>
    <property type="evidence" value="ECO:0007669"/>
    <property type="project" value="UniProtKB-EC"/>
</dbReference>
<dbReference type="OrthoDB" id="9763489at2"/>
<evidence type="ECO:0000256" key="8">
    <source>
        <dbReference type="ARBA" id="ARBA00031423"/>
    </source>
</evidence>
<gene>
    <name evidence="12" type="primary">malQ</name>
    <name evidence="12" type="ORF">DWB85_07635</name>
</gene>
<protein>
    <recommendedName>
        <fullName evidence="4 10">4-alpha-glucanotransferase</fullName>
        <ecNumber evidence="3 10">2.4.1.25</ecNumber>
    </recommendedName>
    <alternativeName>
        <fullName evidence="8 10">Amylomaltase</fullName>
    </alternativeName>
    <alternativeName>
        <fullName evidence="9 10">Disproportionating enzyme</fullName>
    </alternativeName>
</protein>
<evidence type="ECO:0000313" key="13">
    <source>
        <dbReference type="Proteomes" id="UP000265509"/>
    </source>
</evidence>
<dbReference type="InterPro" id="IPR048458">
    <property type="entry name" value="MalQ_N"/>
</dbReference>
<comment type="caution">
    <text evidence="12">The sequence shown here is derived from an EMBL/GenBank/DDBJ whole genome shotgun (WGS) entry which is preliminary data.</text>
</comment>
<dbReference type="NCBIfam" id="TIGR00217">
    <property type="entry name" value="malQ"/>
    <property type="match status" value="1"/>
</dbReference>
<evidence type="ECO:0000256" key="2">
    <source>
        <dbReference type="ARBA" id="ARBA00005684"/>
    </source>
</evidence>
<name>A0A3L7E2E9_9GAMM</name>